<organism evidence="2">
    <name type="scientific">Menopon gallinae</name>
    <name type="common">poultry shaft louse</name>
    <dbReference type="NCBI Taxonomy" id="328185"/>
    <lineage>
        <taxon>Eukaryota</taxon>
        <taxon>Metazoa</taxon>
        <taxon>Ecdysozoa</taxon>
        <taxon>Arthropoda</taxon>
        <taxon>Hexapoda</taxon>
        <taxon>Insecta</taxon>
        <taxon>Pterygota</taxon>
        <taxon>Neoptera</taxon>
        <taxon>Paraneoptera</taxon>
        <taxon>Psocodea</taxon>
        <taxon>Troctomorpha</taxon>
        <taxon>Phthiraptera</taxon>
        <taxon>Amblycera</taxon>
        <taxon>Menoponidae</taxon>
        <taxon>Menopon</taxon>
    </lineage>
</organism>
<evidence type="ECO:0000313" key="2">
    <source>
        <dbReference type="EMBL" id="KAL0279024.1"/>
    </source>
</evidence>
<dbReference type="EMBL" id="JARGDH010000001">
    <property type="protein sequence ID" value="KAL0279024.1"/>
    <property type="molecule type" value="Genomic_DNA"/>
</dbReference>
<gene>
    <name evidence="2" type="ORF">PYX00_000670</name>
</gene>
<protein>
    <submittedName>
        <fullName evidence="2">Uncharacterized protein</fullName>
    </submittedName>
</protein>
<keyword evidence="1" id="KW-0732">Signal</keyword>
<accession>A0AAW2I9X6</accession>
<name>A0AAW2I9X6_9NEOP</name>
<comment type="caution">
    <text evidence="2">The sequence shown here is derived from an EMBL/GenBank/DDBJ whole genome shotgun (WGS) entry which is preliminary data.</text>
</comment>
<feature type="signal peptide" evidence="1">
    <location>
        <begin position="1"/>
        <end position="17"/>
    </location>
</feature>
<feature type="chain" id="PRO_5043710803" evidence="1">
    <location>
        <begin position="18"/>
        <end position="114"/>
    </location>
</feature>
<proteinExistence type="predicted"/>
<evidence type="ECO:0000256" key="1">
    <source>
        <dbReference type="SAM" id="SignalP"/>
    </source>
</evidence>
<reference evidence="2" key="1">
    <citation type="journal article" date="2024" name="Gigascience">
        <title>Chromosome-level genome of the poultry shaft louse Menopon gallinae provides insight into the host-switching and adaptive evolution of parasitic lice.</title>
        <authorList>
            <person name="Xu Y."/>
            <person name="Ma L."/>
            <person name="Liu S."/>
            <person name="Liang Y."/>
            <person name="Liu Q."/>
            <person name="He Z."/>
            <person name="Tian L."/>
            <person name="Duan Y."/>
            <person name="Cai W."/>
            <person name="Li H."/>
            <person name="Song F."/>
        </authorList>
    </citation>
    <scope>NUCLEOTIDE SEQUENCE</scope>
    <source>
        <strain evidence="2">Cailab_2023a</strain>
    </source>
</reference>
<sequence length="114" mass="12870">MLKVVALIVLSSSAVFTLPRAPGRPTPLELWNPITWWYPFGIAQAESWSSFLKRAQVATSRLYAAFQNYINTVDAFNRVVLNRRPIGQSVQKPNRTASTVYPRIAPDDYVLSET</sequence>
<dbReference type="AlphaFoldDB" id="A0AAW2I9X6"/>